<organism evidence="1 2">
    <name type="scientific">Rhizobium rhododendri</name>
    <dbReference type="NCBI Taxonomy" id="2506430"/>
    <lineage>
        <taxon>Bacteria</taxon>
        <taxon>Pseudomonadati</taxon>
        <taxon>Pseudomonadota</taxon>
        <taxon>Alphaproteobacteria</taxon>
        <taxon>Hyphomicrobiales</taxon>
        <taxon>Rhizobiaceae</taxon>
        <taxon>Rhizobium/Agrobacterium group</taxon>
        <taxon>Rhizobium</taxon>
    </lineage>
</organism>
<keyword evidence="1" id="KW-0614">Plasmid</keyword>
<reference evidence="1 2" key="1">
    <citation type="journal article" date="2019" name="Phytopathology">
        <title>A Novel Group of Rhizobium tumorigenes-Like Agrobacteria Associated with Crown Gall Disease of Rhododendron and Blueberry.</title>
        <authorList>
            <person name="Kuzmanovic N."/>
            <person name="Behrens P."/>
            <person name="Idczak E."/>
            <person name="Wagner S."/>
            <person name="Gotz M."/>
            <person name="Sproer C."/>
            <person name="Bunk B."/>
            <person name="Overmann J."/>
            <person name="Smalla K."/>
        </authorList>
    </citation>
    <scope>NUCLEOTIDE SEQUENCE [LARGE SCALE GENOMIC DNA]</scope>
    <source>
        <strain evidence="2">rho-6.2</strain>
    </source>
</reference>
<proteinExistence type="predicted"/>
<gene>
    <name evidence="1" type="ORF">PR018_24670</name>
</gene>
<dbReference type="RefSeq" id="WP_142831369.1">
    <property type="nucleotide sequence ID" value="NZ_CP117268.1"/>
</dbReference>
<dbReference type="Proteomes" id="UP000318939">
    <property type="component" value="Plasmid unnamed1"/>
</dbReference>
<accession>A0ABY8IQZ7</accession>
<keyword evidence="2" id="KW-1185">Reference proteome</keyword>
<evidence type="ECO:0000313" key="2">
    <source>
        <dbReference type="Proteomes" id="UP000318939"/>
    </source>
</evidence>
<evidence type="ECO:0000313" key="1">
    <source>
        <dbReference type="EMBL" id="WFS25420.1"/>
    </source>
</evidence>
<reference evidence="1 2" key="2">
    <citation type="journal article" date="2023" name="MicrobiologyOpen">
        <title>Genomics of the tumorigenes clade of the family Rhizobiaceae and description of Rhizobium rhododendri sp. nov.</title>
        <authorList>
            <person name="Kuzmanovic N."/>
            <person name="diCenzo G.C."/>
            <person name="Bunk B."/>
            <person name="Sproeer C."/>
            <person name="Fruehling A."/>
            <person name="Neumann-Schaal M."/>
            <person name="Overmann J."/>
            <person name="Smalla K."/>
        </authorList>
    </citation>
    <scope>NUCLEOTIDE SEQUENCE [LARGE SCALE GENOMIC DNA]</scope>
    <source>
        <strain evidence="2">rho-6.2</strain>
        <plasmid evidence="1 2">unnamed1</plasmid>
    </source>
</reference>
<protein>
    <submittedName>
        <fullName evidence="1">Uncharacterized protein</fullName>
    </submittedName>
</protein>
<dbReference type="EMBL" id="CP117268">
    <property type="protein sequence ID" value="WFS25420.1"/>
    <property type="molecule type" value="Genomic_DNA"/>
</dbReference>
<sequence>MCSLCGILGGNEHWADAIARPGVYTRNTERIDRRRERAARVRIANRVLAAFGLSLSDWQGTSFLLSTRTGKTEIIEDLGHLWPAAETLAGRPLDPLALPLLDRLEAEANG</sequence>
<geneLocation type="plasmid" evidence="1 2">
    <name>unnamed1</name>
</geneLocation>
<name>A0ABY8IQZ7_9HYPH</name>